<dbReference type="Proteomes" id="UP000320421">
    <property type="component" value="Chromosome"/>
</dbReference>
<gene>
    <name evidence="1" type="ORF">HG66A1_43610</name>
</gene>
<dbReference type="RefSeq" id="WP_145188596.1">
    <property type="nucleotide sequence ID" value="NZ_CP036266.1"/>
</dbReference>
<name>A0A517PT69_9PLAN</name>
<protein>
    <submittedName>
        <fullName evidence="1">Uncharacterized protein</fullName>
    </submittedName>
</protein>
<sequence length="308" mass="35659">MSDYHIYLDDSGTLKSGTFFDIEIPLNDSFVFNSTTEGWTFFSSRTPTEDELSIRNHHGQTRKQWFRGEITDEKFRANKRCQLDKNHVTEEYASYLKLKPEYDENTLYSEFNLVSSMHYQYPIVTESFKERIEKSGLKGTDFLPLTVDSHYREKYPDAPLLFAIQFMGKKCTRQLRIQGAKDECPFCGRQNLFCKECGFSNLQCPDCSNYVATSIDGHKGPNDKRLKFSPVTQRRFQIMEGHKWDGADFIYGGGFSSTYPNIVSKRALDWLLSVHAVHFCARPIQVCIDGMTDQQLEKLEYVQKPVVS</sequence>
<keyword evidence="2" id="KW-1185">Reference proteome</keyword>
<dbReference type="AlphaFoldDB" id="A0A517PT69"/>
<proteinExistence type="predicted"/>
<reference evidence="1 2" key="1">
    <citation type="submission" date="2019-02" db="EMBL/GenBank/DDBJ databases">
        <title>Deep-cultivation of Planctomycetes and their phenomic and genomic characterization uncovers novel biology.</title>
        <authorList>
            <person name="Wiegand S."/>
            <person name="Jogler M."/>
            <person name="Boedeker C."/>
            <person name="Pinto D."/>
            <person name="Vollmers J."/>
            <person name="Rivas-Marin E."/>
            <person name="Kohn T."/>
            <person name="Peeters S.H."/>
            <person name="Heuer A."/>
            <person name="Rast P."/>
            <person name="Oberbeckmann S."/>
            <person name="Bunk B."/>
            <person name="Jeske O."/>
            <person name="Meyerdierks A."/>
            <person name="Storesund J.E."/>
            <person name="Kallscheuer N."/>
            <person name="Luecker S."/>
            <person name="Lage O.M."/>
            <person name="Pohl T."/>
            <person name="Merkel B.J."/>
            <person name="Hornburger P."/>
            <person name="Mueller R.-W."/>
            <person name="Bruemmer F."/>
            <person name="Labrenz M."/>
            <person name="Spormann A.M."/>
            <person name="Op den Camp H."/>
            <person name="Overmann J."/>
            <person name="Amann R."/>
            <person name="Jetten M.S.M."/>
            <person name="Mascher T."/>
            <person name="Medema M.H."/>
            <person name="Devos D.P."/>
            <person name="Kaster A.-K."/>
            <person name="Ovreas L."/>
            <person name="Rohde M."/>
            <person name="Galperin M.Y."/>
            <person name="Jogler C."/>
        </authorList>
    </citation>
    <scope>NUCLEOTIDE SEQUENCE [LARGE SCALE GENOMIC DNA]</scope>
    <source>
        <strain evidence="1 2">HG66A1</strain>
    </source>
</reference>
<organism evidence="1 2">
    <name type="scientific">Gimesia chilikensis</name>
    <dbReference type="NCBI Taxonomy" id="2605989"/>
    <lineage>
        <taxon>Bacteria</taxon>
        <taxon>Pseudomonadati</taxon>
        <taxon>Planctomycetota</taxon>
        <taxon>Planctomycetia</taxon>
        <taxon>Planctomycetales</taxon>
        <taxon>Planctomycetaceae</taxon>
        <taxon>Gimesia</taxon>
    </lineage>
</organism>
<accession>A0A517PT69</accession>
<evidence type="ECO:0000313" key="2">
    <source>
        <dbReference type="Proteomes" id="UP000320421"/>
    </source>
</evidence>
<dbReference type="EMBL" id="CP036266">
    <property type="protein sequence ID" value="QDT22553.1"/>
    <property type="molecule type" value="Genomic_DNA"/>
</dbReference>
<evidence type="ECO:0000313" key="1">
    <source>
        <dbReference type="EMBL" id="QDT22553.1"/>
    </source>
</evidence>